<proteinExistence type="predicted"/>
<sequence>MFGTRAPRSGLPRDATGALVEPIYLAPTFAQQEVASPTGFYV</sequence>
<name>A0A1V6QPU4_9EURO</name>
<comment type="caution">
    <text evidence="1">The sequence shown here is derived from an EMBL/GenBank/DDBJ whole genome shotgun (WGS) entry which is preliminary data.</text>
</comment>
<keyword evidence="2" id="KW-1185">Reference proteome</keyword>
<reference evidence="2" key="1">
    <citation type="journal article" date="2017" name="Nat. Microbiol.">
        <title>Global analysis of biosynthetic gene clusters reveals vast potential of secondary metabolite production in Penicillium species.</title>
        <authorList>
            <person name="Nielsen J.C."/>
            <person name="Grijseels S."/>
            <person name="Prigent S."/>
            <person name="Ji B."/>
            <person name="Dainat J."/>
            <person name="Nielsen K.F."/>
            <person name="Frisvad J.C."/>
            <person name="Workman M."/>
            <person name="Nielsen J."/>
        </authorList>
    </citation>
    <scope>NUCLEOTIDE SEQUENCE [LARGE SCALE GENOMIC DNA]</scope>
    <source>
        <strain evidence="2">IBT 31811</strain>
    </source>
</reference>
<dbReference type="EMBL" id="MDYN01000001">
    <property type="protein sequence ID" value="OQD91017.1"/>
    <property type="molecule type" value="Genomic_DNA"/>
</dbReference>
<protein>
    <submittedName>
        <fullName evidence="1">Uncharacterized protein</fullName>
    </submittedName>
</protein>
<dbReference type="STRING" id="416450.A0A1V6QPU4"/>
<organism evidence="1 2">
    <name type="scientific">Penicillium antarcticum</name>
    <dbReference type="NCBI Taxonomy" id="416450"/>
    <lineage>
        <taxon>Eukaryota</taxon>
        <taxon>Fungi</taxon>
        <taxon>Dikarya</taxon>
        <taxon>Ascomycota</taxon>
        <taxon>Pezizomycotina</taxon>
        <taxon>Eurotiomycetes</taxon>
        <taxon>Eurotiomycetidae</taxon>
        <taxon>Eurotiales</taxon>
        <taxon>Aspergillaceae</taxon>
        <taxon>Penicillium</taxon>
    </lineage>
</organism>
<dbReference type="Proteomes" id="UP000191672">
    <property type="component" value="Unassembled WGS sequence"/>
</dbReference>
<evidence type="ECO:0000313" key="2">
    <source>
        <dbReference type="Proteomes" id="UP000191672"/>
    </source>
</evidence>
<gene>
    <name evidence="1" type="ORF">PENANT_c001G06691</name>
</gene>
<dbReference type="AlphaFoldDB" id="A0A1V6QPU4"/>
<accession>A0A1V6QPU4</accession>
<evidence type="ECO:0000313" key="1">
    <source>
        <dbReference type="EMBL" id="OQD91017.1"/>
    </source>
</evidence>